<dbReference type="EMBL" id="JAANAS010000050">
    <property type="protein sequence ID" value="NGZ90113.1"/>
    <property type="molecule type" value="Genomic_DNA"/>
</dbReference>
<feature type="transmembrane region" description="Helical" evidence="1">
    <location>
        <begin position="35"/>
        <end position="52"/>
    </location>
</feature>
<sequence length="154" mass="18141">MKKQIQNLSKSSKEQKKLVNKGFKIHLEKNKNKNIQYYIGIAFILLGSTSLLSDISNIMSWYIVFGILHLVSPKLSEKYNYSLLTEEGLLQPRYFNLAKPKFLAYQDITFIAYVVGDYVFRNSEVEFRFPKELLNQKEIDFLEEQMQVMKKNLN</sequence>
<keyword evidence="1" id="KW-0812">Transmembrane</keyword>
<proteinExistence type="predicted"/>
<keyword evidence="1" id="KW-0472">Membrane</keyword>
<name>A0A967AEI7_9FLAO</name>
<dbReference type="Proteomes" id="UP000643701">
    <property type="component" value="Unassembled WGS sequence"/>
</dbReference>
<organism evidence="2 3">
    <name type="scientific">Psychroflexus maritimus</name>
    <dbReference type="NCBI Taxonomy" id="2714865"/>
    <lineage>
        <taxon>Bacteria</taxon>
        <taxon>Pseudomonadati</taxon>
        <taxon>Bacteroidota</taxon>
        <taxon>Flavobacteriia</taxon>
        <taxon>Flavobacteriales</taxon>
        <taxon>Flavobacteriaceae</taxon>
        <taxon>Psychroflexus</taxon>
    </lineage>
</organism>
<gene>
    <name evidence="2" type="ORF">G7034_07600</name>
</gene>
<keyword evidence="3" id="KW-1185">Reference proteome</keyword>
<comment type="caution">
    <text evidence="2">The sequence shown here is derived from an EMBL/GenBank/DDBJ whole genome shotgun (WGS) entry which is preliminary data.</text>
</comment>
<protein>
    <submittedName>
        <fullName evidence="2">Uncharacterized protein</fullName>
    </submittedName>
</protein>
<evidence type="ECO:0000313" key="3">
    <source>
        <dbReference type="Proteomes" id="UP000643701"/>
    </source>
</evidence>
<keyword evidence="1" id="KW-1133">Transmembrane helix</keyword>
<accession>A0A967AEI7</accession>
<evidence type="ECO:0000256" key="1">
    <source>
        <dbReference type="SAM" id="Phobius"/>
    </source>
</evidence>
<dbReference type="AlphaFoldDB" id="A0A967AEI7"/>
<evidence type="ECO:0000313" key="2">
    <source>
        <dbReference type="EMBL" id="NGZ90113.1"/>
    </source>
</evidence>
<dbReference type="RefSeq" id="WP_166400358.1">
    <property type="nucleotide sequence ID" value="NZ_JAANAS010000050.1"/>
</dbReference>
<reference evidence="2" key="1">
    <citation type="submission" date="2020-03" db="EMBL/GenBank/DDBJ databases">
        <title>Psychroflexus Maritimus sp. nov., isolate from marine sediment.</title>
        <authorList>
            <person name="Zhong Y.-L."/>
        </authorList>
    </citation>
    <scope>NUCLEOTIDE SEQUENCE</scope>
    <source>
        <strain evidence="2">C1</strain>
    </source>
</reference>